<dbReference type="EMBL" id="LIUF01000005">
    <property type="protein sequence ID" value="KOX91989.1"/>
    <property type="molecule type" value="Genomic_DNA"/>
</dbReference>
<name>A0A0M9AHC9_9EURY</name>
<reference evidence="1 2" key="1">
    <citation type="submission" date="2015-08" db="EMBL/GenBank/DDBJ databases">
        <title>Genomes of Isolates from Cabo Rojo, PR.</title>
        <authorList>
            <person name="Sanchez-Nieves R.L."/>
            <person name="Montalvo-Rodriguez R."/>
        </authorList>
    </citation>
    <scope>NUCLEOTIDE SEQUENCE [LARGE SCALE GENOMIC DNA]</scope>
    <source>
        <strain evidence="1 2">SL3</strain>
    </source>
</reference>
<evidence type="ECO:0000313" key="2">
    <source>
        <dbReference type="Proteomes" id="UP000037729"/>
    </source>
</evidence>
<evidence type="ECO:0000313" key="1">
    <source>
        <dbReference type="EMBL" id="KOX91989.1"/>
    </source>
</evidence>
<comment type="caution">
    <text evidence="1">The sequence shown here is derived from an EMBL/GenBank/DDBJ whole genome shotgun (WGS) entry which is preliminary data.</text>
</comment>
<dbReference type="RefSeq" id="WP_053969011.1">
    <property type="nucleotide sequence ID" value="NZ_JAWJXX010000004.1"/>
</dbReference>
<gene>
    <name evidence="1" type="ORF">AMS69_15695</name>
</gene>
<sequence>MRAQAHTLEAIVSGMLLLASLVFALQMTAVTPLSASTSSQHIENQQQAIGQGVLASAAAEDALKPAVLYWDNSTAQFHSTAGDREYYTNGPPDNRFGELLERAFDRRGIAYNVYLRFQNMQGRTVTTRYIYSGEPSDNAVRASRTITLMDDDHLRDADGTRNSTRLGDPATDYTVSDTGTNVYNTVSVEVVAWRI</sequence>
<dbReference type="PATRIC" id="fig|1705562.3.peg.4043"/>
<proteinExistence type="predicted"/>
<dbReference type="InterPro" id="IPR055712">
    <property type="entry name" value="DUF7288"/>
</dbReference>
<organism evidence="1 2">
    <name type="scientific">Haloarcula rubripromontorii</name>
    <dbReference type="NCBI Taxonomy" id="1705562"/>
    <lineage>
        <taxon>Archaea</taxon>
        <taxon>Methanobacteriati</taxon>
        <taxon>Methanobacteriota</taxon>
        <taxon>Stenosarchaea group</taxon>
        <taxon>Halobacteria</taxon>
        <taxon>Halobacteriales</taxon>
        <taxon>Haloarculaceae</taxon>
        <taxon>Haloarcula</taxon>
    </lineage>
</organism>
<dbReference type="Proteomes" id="UP000037729">
    <property type="component" value="Unassembled WGS sequence"/>
</dbReference>
<protein>
    <submittedName>
        <fullName evidence="1">Uncharacterized protein</fullName>
    </submittedName>
</protein>
<dbReference type="STRING" id="1705562.AMS69_15695"/>
<accession>A0A0M9AHC9</accession>
<dbReference type="OrthoDB" id="324613at2157"/>
<dbReference type="AlphaFoldDB" id="A0A0M9AHC9"/>
<keyword evidence="2" id="KW-1185">Reference proteome</keyword>
<dbReference type="Pfam" id="PF23959">
    <property type="entry name" value="DUF7288"/>
    <property type="match status" value="1"/>
</dbReference>